<feature type="binding site" evidence="7">
    <location>
        <position position="220"/>
    </location>
    <ligand>
        <name>substrate</name>
    </ligand>
</feature>
<feature type="binding site" evidence="7">
    <location>
        <begin position="86"/>
        <end position="87"/>
    </location>
    <ligand>
        <name>NADP(+)</name>
        <dbReference type="ChEBI" id="CHEBI:58349"/>
    </ligand>
</feature>
<feature type="binding site" evidence="7">
    <location>
        <position position="345"/>
    </location>
    <ligand>
        <name>substrate</name>
    </ligand>
</feature>
<comment type="pathway">
    <text evidence="1 7">Carbohydrate degradation; pentose phosphate pathway; D-ribulose 5-phosphate from D-glucose 6-phosphate (oxidative stage): step 1/3.</text>
</comment>
<dbReference type="InterPro" id="IPR036291">
    <property type="entry name" value="NAD(P)-bd_dom_sf"/>
</dbReference>
<dbReference type="AlphaFoldDB" id="A0A517S8Q0"/>
<sequence length="515" mass="58194">MNDLTLMIFGASGDLTARKLIPALYQLHCNGFLPQKAAIVGVARREKTDDSFRAEMQAAVREFRKNDYTDELWQAFARRLRYAQVDIESDSAAPALRDRIQSIESEEGLSGNRIVYLATAPELFLPSVEALDKAGLVHPMEQAEKLRVVIEKPFGHDLESAQQLSQSLGRILREKQIYRIDHYLGKETVQNLLLFRFGNSIFEPMFNRNHVDHVQITVAESQGIEGGRGGYYDKSGALRDVLQNHVLQLLSLVAMEPPASFSGEYIRNEKLKVLQSLVPGRSGPVSGWAVAGQYAAAAIKGQRVKAYLDEDRIPTDSRRETFVALEARIDNWRWAGVPFYLRTGKRLPQRVTEIAIQFKLPPLNLFSTVECEGTMCDLVEARPNTLVFHIQPRESITLSFSAKRPGMQYQVQPVDMEFDYQQSFDVAMPEAYERLLLDVIRGDSTLFTRSDELEAAWKFCDPILEAWENPDHHPELYAGGTWGPKAAQELLSRSGRHWYVSEPKSNGHAKAETPV</sequence>
<dbReference type="PROSITE" id="PS00069">
    <property type="entry name" value="G6P_DEHYDROGENASE"/>
    <property type="match status" value="1"/>
</dbReference>
<keyword evidence="4 7" id="KW-0521">NADP</keyword>
<feature type="binding site" evidence="7">
    <location>
        <position position="182"/>
    </location>
    <ligand>
        <name>substrate</name>
    </ligand>
</feature>
<keyword evidence="6 7" id="KW-0119">Carbohydrate metabolism</keyword>
<dbReference type="Gene3D" id="3.30.360.10">
    <property type="entry name" value="Dihydrodipicolinate Reductase, domain 2"/>
    <property type="match status" value="1"/>
</dbReference>
<dbReference type="PANTHER" id="PTHR23429:SF0">
    <property type="entry name" value="GLUCOSE-6-PHOSPHATE 1-DEHYDROGENASE"/>
    <property type="match status" value="1"/>
</dbReference>
<dbReference type="Proteomes" id="UP000315700">
    <property type="component" value="Chromosome"/>
</dbReference>
<dbReference type="PRINTS" id="PR00079">
    <property type="entry name" value="G6PDHDRGNASE"/>
</dbReference>
<evidence type="ECO:0000256" key="6">
    <source>
        <dbReference type="ARBA" id="ARBA00023277"/>
    </source>
</evidence>
<feature type="binding site" evidence="7">
    <location>
        <position position="240"/>
    </location>
    <ligand>
        <name>substrate</name>
    </ligand>
</feature>
<evidence type="ECO:0000256" key="4">
    <source>
        <dbReference type="ARBA" id="ARBA00022857"/>
    </source>
</evidence>
<dbReference type="SUPFAM" id="SSF51735">
    <property type="entry name" value="NAD(P)-binding Rossmann-fold domains"/>
    <property type="match status" value="1"/>
</dbReference>
<feature type="binding site" evidence="7">
    <location>
        <position position="44"/>
    </location>
    <ligand>
        <name>NADP(+)</name>
        <dbReference type="ChEBI" id="CHEBI:58349"/>
    </ligand>
</feature>
<dbReference type="PIRSF" id="PIRSF000110">
    <property type="entry name" value="G6PD"/>
    <property type="match status" value="1"/>
</dbReference>
<keyword evidence="11" id="KW-1185">Reference proteome</keyword>
<evidence type="ECO:0000259" key="8">
    <source>
        <dbReference type="Pfam" id="PF00479"/>
    </source>
</evidence>
<evidence type="ECO:0000256" key="3">
    <source>
        <dbReference type="ARBA" id="ARBA00022526"/>
    </source>
</evidence>
<dbReference type="RefSeq" id="WP_145026911.1">
    <property type="nucleotide sequence ID" value="NZ_CP036271.1"/>
</dbReference>
<feature type="domain" description="Glucose-6-phosphate dehydrogenase C-terminal" evidence="9">
    <location>
        <begin position="194"/>
        <end position="498"/>
    </location>
</feature>
<name>A0A517S8Q0_9PLAN</name>
<evidence type="ECO:0000313" key="10">
    <source>
        <dbReference type="EMBL" id="QDT52504.1"/>
    </source>
</evidence>
<comment type="function">
    <text evidence="7">Catalyzes the oxidation of glucose 6-phosphate to 6-phosphogluconolactone.</text>
</comment>
<accession>A0A517S8Q0</accession>
<evidence type="ECO:0000313" key="11">
    <source>
        <dbReference type="Proteomes" id="UP000315700"/>
    </source>
</evidence>
<dbReference type="UniPathway" id="UPA00115">
    <property type="reaction ID" value="UER00408"/>
</dbReference>
<dbReference type="InterPro" id="IPR022674">
    <property type="entry name" value="G6P_DH_NAD-bd"/>
</dbReference>
<dbReference type="EMBL" id="CP036271">
    <property type="protein sequence ID" value="QDT52504.1"/>
    <property type="molecule type" value="Genomic_DNA"/>
</dbReference>
<evidence type="ECO:0000256" key="5">
    <source>
        <dbReference type="ARBA" id="ARBA00023002"/>
    </source>
</evidence>
<dbReference type="InterPro" id="IPR001282">
    <property type="entry name" value="G6P_DH"/>
</dbReference>
<dbReference type="PANTHER" id="PTHR23429">
    <property type="entry name" value="GLUCOSE-6-PHOSPHATE 1-DEHYDROGENASE G6PD"/>
    <property type="match status" value="1"/>
</dbReference>
<dbReference type="GO" id="GO:0005829">
    <property type="term" value="C:cytosol"/>
    <property type="evidence" value="ECO:0007669"/>
    <property type="project" value="TreeGrafter"/>
</dbReference>
<evidence type="ECO:0000256" key="1">
    <source>
        <dbReference type="ARBA" id="ARBA00004937"/>
    </source>
</evidence>
<gene>
    <name evidence="7 10" type="primary">zwf</name>
    <name evidence="10" type="ORF">Pan44_05160</name>
</gene>
<dbReference type="GO" id="GO:0006006">
    <property type="term" value="P:glucose metabolic process"/>
    <property type="evidence" value="ECO:0007669"/>
    <property type="project" value="UniProtKB-KW"/>
</dbReference>
<dbReference type="Gene3D" id="3.40.50.720">
    <property type="entry name" value="NAD(P)-binding Rossmann-like Domain"/>
    <property type="match status" value="1"/>
</dbReference>
<proteinExistence type="inferred from homology"/>
<dbReference type="InterPro" id="IPR022675">
    <property type="entry name" value="G6P_DH_C"/>
</dbReference>
<dbReference type="Pfam" id="PF02781">
    <property type="entry name" value="G6PD_C"/>
    <property type="match status" value="1"/>
</dbReference>
<feature type="binding site" evidence="7">
    <location>
        <position position="186"/>
    </location>
    <ligand>
        <name>substrate</name>
    </ligand>
</feature>
<dbReference type="InParanoid" id="A0A517S8Q0"/>
<keyword evidence="5 7" id="KW-0560">Oxidoreductase</keyword>
<dbReference type="GO" id="GO:0050661">
    <property type="term" value="F:NADP binding"/>
    <property type="evidence" value="ECO:0007669"/>
    <property type="project" value="UniProtKB-UniRule"/>
</dbReference>
<dbReference type="EC" id="1.1.1.49" evidence="7"/>
<protein>
    <recommendedName>
        <fullName evidence="7">Glucose-6-phosphate 1-dehydrogenase</fullName>
        <shortName evidence="7">G6PD</shortName>
        <ecNumber evidence="7">1.1.1.49</ecNumber>
    </recommendedName>
</protein>
<dbReference type="OrthoDB" id="9802739at2"/>
<comment type="catalytic activity">
    <reaction evidence="7">
        <text>D-glucose 6-phosphate + NADP(+) = 6-phospho-D-glucono-1,5-lactone + NADPH + H(+)</text>
        <dbReference type="Rhea" id="RHEA:15841"/>
        <dbReference type="ChEBI" id="CHEBI:15378"/>
        <dbReference type="ChEBI" id="CHEBI:57783"/>
        <dbReference type="ChEBI" id="CHEBI:57955"/>
        <dbReference type="ChEBI" id="CHEBI:58349"/>
        <dbReference type="ChEBI" id="CHEBI:61548"/>
        <dbReference type="EC" id="1.1.1.49"/>
    </reaction>
</comment>
<feature type="domain" description="Glucose-6-phosphate dehydrogenase NAD-binding" evidence="8">
    <location>
        <begin position="7"/>
        <end position="191"/>
    </location>
</feature>
<evidence type="ECO:0000259" key="9">
    <source>
        <dbReference type="Pfam" id="PF02781"/>
    </source>
</evidence>
<feature type="binding site" evidence="7">
    <location>
        <position position="152"/>
    </location>
    <ligand>
        <name>NADP(+)</name>
        <dbReference type="ChEBI" id="CHEBI:58349"/>
    </ligand>
</feature>
<reference evidence="10 11" key="1">
    <citation type="submission" date="2019-02" db="EMBL/GenBank/DDBJ databases">
        <title>Deep-cultivation of Planctomycetes and their phenomic and genomic characterization uncovers novel biology.</title>
        <authorList>
            <person name="Wiegand S."/>
            <person name="Jogler M."/>
            <person name="Boedeker C."/>
            <person name="Pinto D."/>
            <person name="Vollmers J."/>
            <person name="Rivas-Marin E."/>
            <person name="Kohn T."/>
            <person name="Peeters S.H."/>
            <person name="Heuer A."/>
            <person name="Rast P."/>
            <person name="Oberbeckmann S."/>
            <person name="Bunk B."/>
            <person name="Jeske O."/>
            <person name="Meyerdierks A."/>
            <person name="Storesund J.E."/>
            <person name="Kallscheuer N."/>
            <person name="Luecker S."/>
            <person name="Lage O.M."/>
            <person name="Pohl T."/>
            <person name="Merkel B.J."/>
            <person name="Hornburger P."/>
            <person name="Mueller R.-W."/>
            <person name="Bruemmer F."/>
            <person name="Labrenz M."/>
            <person name="Spormann A.M."/>
            <person name="Op den Camp H."/>
            <person name="Overmann J."/>
            <person name="Amann R."/>
            <person name="Jetten M.S.M."/>
            <person name="Mascher T."/>
            <person name="Medema M.H."/>
            <person name="Devos D.P."/>
            <person name="Kaster A.-K."/>
            <person name="Ovreas L."/>
            <person name="Rohde M."/>
            <person name="Galperin M.Y."/>
            <person name="Jogler C."/>
        </authorList>
    </citation>
    <scope>NUCLEOTIDE SEQUENCE [LARGE SCALE GENOMIC DNA]</scope>
    <source>
        <strain evidence="10 11">Pan44</strain>
    </source>
</reference>
<dbReference type="SUPFAM" id="SSF55347">
    <property type="entry name" value="Glyceraldehyde-3-phosphate dehydrogenase-like, C-terminal domain"/>
    <property type="match status" value="1"/>
</dbReference>
<dbReference type="FunCoup" id="A0A517S8Q0">
    <property type="interactions" value="421"/>
</dbReference>
<dbReference type="Pfam" id="PF00479">
    <property type="entry name" value="G6PD_N"/>
    <property type="match status" value="1"/>
</dbReference>
<dbReference type="GO" id="GO:0009051">
    <property type="term" value="P:pentose-phosphate shunt, oxidative branch"/>
    <property type="evidence" value="ECO:0007669"/>
    <property type="project" value="TreeGrafter"/>
</dbReference>
<dbReference type="NCBIfam" id="TIGR00871">
    <property type="entry name" value="zwf"/>
    <property type="match status" value="1"/>
</dbReference>
<comment type="caution">
    <text evidence="7">Lacks conserved residue(s) required for the propagation of feature annotation.</text>
</comment>
<evidence type="ECO:0000256" key="2">
    <source>
        <dbReference type="ARBA" id="ARBA00009975"/>
    </source>
</evidence>
<keyword evidence="3 7" id="KW-0313">Glucose metabolism</keyword>
<dbReference type="KEGG" id="ccos:Pan44_05160"/>
<dbReference type="InterPro" id="IPR019796">
    <property type="entry name" value="G6P_DH_AS"/>
</dbReference>
<evidence type="ECO:0000256" key="7">
    <source>
        <dbReference type="HAMAP-Rule" id="MF_00966"/>
    </source>
</evidence>
<organism evidence="10 11">
    <name type="scientific">Caulifigura coniformis</name>
    <dbReference type="NCBI Taxonomy" id="2527983"/>
    <lineage>
        <taxon>Bacteria</taxon>
        <taxon>Pseudomonadati</taxon>
        <taxon>Planctomycetota</taxon>
        <taxon>Planctomycetia</taxon>
        <taxon>Planctomycetales</taxon>
        <taxon>Planctomycetaceae</taxon>
        <taxon>Caulifigura</taxon>
    </lineage>
</organism>
<comment type="similarity">
    <text evidence="2 7">Belongs to the glucose-6-phosphate dehydrogenase family.</text>
</comment>
<feature type="active site" description="Proton acceptor" evidence="7">
    <location>
        <position position="245"/>
    </location>
</feature>
<dbReference type="HAMAP" id="MF_00966">
    <property type="entry name" value="G6PD"/>
    <property type="match status" value="1"/>
</dbReference>
<dbReference type="GO" id="GO:0004345">
    <property type="term" value="F:glucose-6-phosphate dehydrogenase activity"/>
    <property type="evidence" value="ECO:0007669"/>
    <property type="project" value="UniProtKB-UniRule"/>
</dbReference>